<sequence length="98" mass="11061">MYYRVRFPDVGAGATRLACFIEGESEAAVRELAADHPHFRGWDASKGSVRKTNLANRKSLENRIMDVTNPNAAVLEDGTVLRRSLERDEVVEHHPERT</sequence>
<dbReference type="EMBL" id="FNPB01000011">
    <property type="protein sequence ID" value="SDY32957.1"/>
    <property type="molecule type" value="Genomic_DNA"/>
</dbReference>
<reference evidence="2" key="1">
    <citation type="submission" date="2016-10" db="EMBL/GenBank/DDBJ databases">
        <authorList>
            <person name="Varghese N."/>
            <person name="Submissions S."/>
        </authorList>
    </citation>
    <scope>NUCLEOTIDE SEQUENCE [LARGE SCALE GENOMIC DNA]</scope>
    <source>
        <strain evidence="2">CGMCC 1.10118</strain>
    </source>
</reference>
<dbReference type="AlphaFoldDB" id="A0A1H3IZH3"/>
<name>A0A1H3IZH3_9EURY</name>
<proteinExistence type="predicted"/>
<organism evidence="1 2">
    <name type="scientific">Halobellus clavatus</name>
    <dbReference type="NCBI Taxonomy" id="660517"/>
    <lineage>
        <taxon>Archaea</taxon>
        <taxon>Methanobacteriati</taxon>
        <taxon>Methanobacteriota</taxon>
        <taxon>Stenosarchaea group</taxon>
        <taxon>Halobacteria</taxon>
        <taxon>Halobacteriales</taxon>
        <taxon>Haloferacaceae</taxon>
        <taxon>Halobellus</taxon>
    </lineage>
</organism>
<accession>A0A1H3IZH3</accession>
<gene>
    <name evidence="1" type="ORF">SAMN04487946_11182</name>
</gene>
<dbReference type="OrthoDB" id="372786at2157"/>
<dbReference type="Proteomes" id="UP000199170">
    <property type="component" value="Unassembled WGS sequence"/>
</dbReference>
<keyword evidence="2" id="KW-1185">Reference proteome</keyword>
<evidence type="ECO:0000313" key="1">
    <source>
        <dbReference type="EMBL" id="SDY32957.1"/>
    </source>
</evidence>
<dbReference type="RefSeq" id="WP_089768595.1">
    <property type="nucleotide sequence ID" value="NZ_FNPB01000011.1"/>
</dbReference>
<evidence type="ECO:0000313" key="2">
    <source>
        <dbReference type="Proteomes" id="UP000199170"/>
    </source>
</evidence>
<protein>
    <submittedName>
        <fullName evidence="1">Uncharacterized protein</fullName>
    </submittedName>
</protein>